<organism evidence="5 6">
    <name type="scientific">Stieleria bergensis</name>
    <dbReference type="NCBI Taxonomy" id="2528025"/>
    <lineage>
        <taxon>Bacteria</taxon>
        <taxon>Pseudomonadati</taxon>
        <taxon>Planctomycetota</taxon>
        <taxon>Planctomycetia</taxon>
        <taxon>Pirellulales</taxon>
        <taxon>Pirellulaceae</taxon>
        <taxon>Stieleria</taxon>
    </lineage>
</organism>
<dbReference type="EMBL" id="CP036272">
    <property type="protein sequence ID" value="QDT58308.1"/>
    <property type="molecule type" value="Genomic_DNA"/>
</dbReference>
<dbReference type="OrthoDB" id="9806008at2"/>
<dbReference type="RefSeq" id="WP_145269380.1">
    <property type="nucleotide sequence ID" value="NZ_CP036272.1"/>
</dbReference>
<comment type="pathway">
    <text evidence="1">Lipid metabolism.</text>
</comment>
<accession>A0A517SQB1</accession>
<dbReference type="GO" id="GO:0006654">
    <property type="term" value="P:phosphatidic acid biosynthetic process"/>
    <property type="evidence" value="ECO:0007669"/>
    <property type="project" value="TreeGrafter"/>
</dbReference>
<evidence type="ECO:0000256" key="1">
    <source>
        <dbReference type="ARBA" id="ARBA00005189"/>
    </source>
</evidence>
<dbReference type="CDD" id="cd07989">
    <property type="entry name" value="LPLAT_AGPAT-like"/>
    <property type="match status" value="1"/>
</dbReference>
<evidence type="ECO:0000259" key="4">
    <source>
        <dbReference type="SMART" id="SM00563"/>
    </source>
</evidence>
<feature type="domain" description="Phospholipid/glycerol acyltransferase" evidence="4">
    <location>
        <begin position="61"/>
        <end position="193"/>
    </location>
</feature>
<dbReference type="SUPFAM" id="SSF69593">
    <property type="entry name" value="Glycerol-3-phosphate (1)-acyltransferase"/>
    <property type="match status" value="1"/>
</dbReference>
<evidence type="ECO:0000256" key="3">
    <source>
        <dbReference type="ARBA" id="ARBA00023315"/>
    </source>
</evidence>
<keyword evidence="3 5" id="KW-0012">Acyltransferase</keyword>
<dbReference type="GO" id="GO:0003841">
    <property type="term" value="F:1-acylglycerol-3-phosphate O-acyltransferase activity"/>
    <property type="evidence" value="ECO:0007669"/>
    <property type="project" value="TreeGrafter"/>
</dbReference>
<keyword evidence="2 5" id="KW-0808">Transferase</keyword>
<dbReference type="Pfam" id="PF01553">
    <property type="entry name" value="Acyltransferase"/>
    <property type="match status" value="1"/>
</dbReference>
<reference evidence="5 6" key="1">
    <citation type="submission" date="2019-02" db="EMBL/GenBank/DDBJ databases">
        <title>Deep-cultivation of Planctomycetes and their phenomic and genomic characterization uncovers novel biology.</title>
        <authorList>
            <person name="Wiegand S."/>
            <person name="Jogler M."/>
            <person name="Boedeker C."/>
            <person name="Pinto D."/>
            <person name="Vollmers J."/>
            <person name="Rivas-Marin E."/>
            <person name="Kohn T."/>
            <person name="Peeters S.H."/>
            <person name="Heuer A."/>
            <person name="Rast P."/>
            <person name="Oberbeckmann S."/>
            <person name="Bunk B."/>
            <person name="Jeske O."/>
            <person name="Meyerdierks A."/>
            <person name="Storesund J.E."/>
            <person name="Kallscheuer N."/>
            <person name="Luecker S."/>
            <person name="Lage O.M."/>
            <person name="Pohl T."/>
            <person name="Merkel B.J."/>
            <person name="Hornburger P."/>
            <person name="Mueller R.-W."/>
            <person name="Bruemmer F."/>
            <person name="Labrenz M."/>
            <person name="Spormann A.M."/>
            <person name="Op den Camp H."/>
            <person name="Overmann J."/>
            <person name="Amann R."/>
            <person name="Jetten M.S.M."/>
            <person name="Mascher T."/>
            <person name="Medema M.H."/>
            <person name="Devos D.P."/>
            <person name="Kaster A.-K."/>
            <person name="Ovreas L."/>
            <person name="Rohde M."/>
            <person name="Galperin M.Y."/>
            <person name="Jogler C."/>
        </authorList>
    </citation>
    <scope>NUCLEOTIDE SEQUENCE [LARGE SCALE GENOMIC DNA]</scope>
    <source>
        <strain evidence="5 6">SV_7m_r</strain>
    </source>
</reference>
<dbReference type="Proteomes" id="UP000315003">
    <property type="component" value="Chromosome"/>
</dbReference>
<name>A0A517SQB1_9BACT</name>
<dbReference type="AlphaFoldDB" id="A0A517SQB1"/>
<dbReference type="InterPro" id="IPR002123">
    <property type="entry name" value="Plipid/glycerol_acylTrfase"/>
</dbReference>
<evidence type="ECO:0000313" key="5">
    <source>
        <dbReference type="EMBL" id="QDT58308.1"/>
    </source>
</evidence>
<protein>
    <submittedName>
        <fullName evidence="5">Acyltransferase</fullName>
    </submittedName>
</protein>
<keyword evidence="6" id="KW-1185">Reference proteome</keyword>
<dbReference type="PANTHER" id="PTHR10434">
    <property type="entry name" value="1-ACYL-SN-GLYCEROL-3-PHOSPHATE ACYLTRANSFERASE"/>
    <property type="match status" value="1"/>
</dbReference>
<proteinExistence type="predicted"/>
<evidence type="ECO:0000313" key="6">
    <source>
        <dbReference type="Proteomes" id="UP000315003"/>
    </source>
</evidence>
<evidence type="ECO:0000256" key="2">
    <source>
        <dbReference type="ARBA" id="ARBA00022679"/>
    </source>
</evidence>
<gene>
    <name evidence="5" type="ORF">SV7mr_07980</name>
</gene>
<dbReference type="SMART" id="SM00563">
    <property type="entry name" value="PlsC"/>
    <property type="match status" value="1"/>
</dbReference>
<sequence length="405" mass="46037">MTVVFDRPYQFVPPMRSSWWPTVIQTLRLYDLYLRYSEGVVDYELRGLEHVQASKDSGRSMLWAPNHCRYADPLALGWPARQLGVNVHAMASWHLFNVSSFDSFALRRMGAFSIFREGNDRQSIEAAVQVLVEGKRPLIVFPEGAMNRTNDLVKPLLDGVGLIARTAARRRVKQLDDGQDPTVVVHPVGIKYLCIEDPQPWAELQLDQFEQRFAWQFMPDRDIRTRTVDVAATFLAIKEMQYLGQVQQGSLSQRRDALIEHLLRFGEQSLGLPMTIADARDRGRAIRAKASEQHFSPHQDTSEAELRRVATAADLAQELLSYQESYLLPGKATDTRIVETIQRMQELMDGRSNNRVPLKAVIEFAPAIEVSTSRPPKGQRDPVMQELDEQLNDLVANLSKEARAL</sequence>
<dbReference type="PANTHER" id="PTHR10434:SF40">
    <property type="entry name" value="1-ACYL-SN-GLYCEROL-3-PHOSPHATE ACYLTRANSFERASE"/>
    <property type="match status" value="1"/>
</dbReference>